<dbReference type="InterPro" id="IPR016181">
    <property type="entry name" value="Acyl_CoA_acyltransferase"/>
</dbReference>
<dbReference type="EMBL" id="LRDH01000160">
    <property type="protein sequence ID" value="PPV12143.1"/>
    <property type="molecule type" value="Genomic_DNA"/>
</dbReference>
<dbReference type="PROSITE" id="PS51186">
    <property type="entry name" value="GNAT"/>
    <property type="match status" value="1"/>
</dbReference>
<evidence type="ECO:0000259" key="1">
    <source>
        <dbReference type="PROSITE" id="PS51186"/>
    </source>
</evidence>
<dbReference type="GO" id="GO:0016747">
    <property type="term" value="F:acyltransferase activity, transferring groups other than amino-acyl groups"/>
    <property type="evidence" value="ECO:0007669"/>
    <property type="project" value="InterPro"/>
</dbReference>
<proteinExistence type="predicted"/>
<evidence type="ECO:0000313" key="3">
    <source>
        <dbReference type="Proteomes" id="UP000238081"/>
    </source>
</evidence>
<keyword evidence="2" id="KW-0808">Transferase</keyword>
<protein>
    <submittedName>
        <fullName evidence="2">GNAT family acetyltransferase</fullName>
    </submittedName>
</protein>
<name>A0A2S7F5H2_CLOBU</name>
<accession>A0A2S7F5H2</accession>
<dbReference type="Gene3D" id="3.40.630.30">
    <property type="match status" value="1"/>
</dbReference>
<dbReference type="RefSeq" id="WP_027634714.1">
    <property type="nucleotide sequence ID" value="NZ_CAVLFH010000002.1"/>
</dbReference>
<dbReference type="SUPFAM" id="SSF55729">
    <property type="entry name" value="Acyl-CoA N-acyltransferases (Nat)"/>
    <property type="match status" value="1"/>
</dbReference>
<organism evidence="2 3">
    <name type="scientific">Clostridium butyricum</name>
    <dbReference type="NCBI Taxonomy" id="1492"/>
    <lineage>
        <taxon>Bacteria</taxon>
        <taxon>Bacillati</taxon>
        <taxon>Bacillota</taxon>
        <taxon>Clostridia</taxon>
        <taxon>Eubacteriales</taxon>
        <taxon>Clostridiaceae</taxon>
        <taxon>Clostridium</taxon>
    </lineage>
</organism>
<evidence type="ECO:0000313" key="2">
    <source>
        <dbReference type="EMBL" id="PPV12143.1"/>
    </source>
</evidence>
<dbReference type="Pfam" id="PF00583">
    <property type="entry name" value="Acetyltransf_1"/>
    <property type="match status" value="1"/>
</dbReference>
<reference evidence="2 3" key="1">
    <citation type="submission" date="2016-01" db="EMBL/GenBank/DDBJ databases">
        <title>Characterization of the Clostridium difficile lineages that are prevalent in Hong Kong and China.</title>
        <authorList>
            <person name="Kwok J.S.-L."/>
            <person name="Lam W.-Y."/>
            <person name="Ip M."/>
            <person name="Chan T.-F."/>
            <person name="Hawkey P.M."/>
            <person name="Tsui S.K.-W."/>
        </authorList>
    </citation>
    <scope>NUCLEOTIDE SEQUENCE [LARGE SCALE GENOMIC DNA]</scope>
    <source>
        <strain evidence="2 3">300064</strain>
    </source>
</reference>
<gene>
    <name evidence="2" type="ORF">AWN73_19815</name>
</gene>
<dbReference type="InterPro" id="IPR000182">
    <property type="entry name" value="GNAT_dom"/>
</dbReference>
<dbReference type="Proteomes" id="UP000238081">
    <property type="component" value="Unassembled WGS sequence"/>
</dbReference>
<dbReference type="CDD" id="cd04301">
    <property type="entry name" value="NAT_SF"/>
    <property type="match status" value="1"/>
</dbReference>
<sequence length="167" mass="19467">MEFRKTIEEDTDYIMNIIKQAQEYFKEEGIDQWQNNYPNYETIKNDINNGESYVLIENNNIIATIAVSFKGESTYSKIYNGQWLTNDRYAVIHRVAVDNSYKGLGISSKIIKYVELLCLDKKVSSIKVDTHEQNMSMQKLLEKNSFIYCGKIYLEDGSSRIAFEKIL</sequence>
<comment type="caution">
    <text evidence="2">The sequence shown here is derived from an EMBL/GenBank/DDBJ whole genome shotgun (WGS) entry which is preliminary data.</text>
</comment>
<dbReference type="AlphaFoldDB" id="A0A2S7F5H2"/>
<feature type="domain" description="N-acetyltransferase" evidence="1">
    <location>
        <begin position="1"/>
        <end position="167"/>
    </location>
</feature>